<name>A0A4Y2FFW4_ARAVE</name>
<keyword evidence="3" id="KW-1185">Reference proteome</keyword>
<accession>A0A4Y2FFW4</accession>
<comment type="caution">
    <text evidence="2">The sequence shown here is derived from an EMBL/GenBank/DDBJ whole genome shotgun (WGS) entry which is preliminary data.</text>
</comment>
<feature type="region of interest" description="Disordered" evidence="1">
    <location>
        <begin position="1"/>
        <end position="36"/>
    </location>
</feature>
<organism evidence="2 3">
    <name type="scientific">Araneus ventricosus</name>
    <name type="common">Orbweaver spider</name>
    <name type="synonym">Epeira ventricosa</name>
    <dbReference type="NCBI Taxonomy" id="182803"/>
    <lineage>
        <taxon>Eukaryota</taxon>
        <taxon>Metazoa</taxon>
        <taxon>Ecdysozoa</taxon>
        <taxon>Arthropoda</taxon>
        <taxon>Chelicerata</taxon>
        <taxon>Arachnida</taxon>
        <taxon>Araneae</taxon>
        <taxon>Araneomorphae</taxon>
        <taxon>Entelegynae</taxon>
        <taxon>Araneoidea</taxon>
        <taxon>Araneidae</taxon>
        <taxon>Araneus</taxon>
    </lineage>
</organism>
<reference evidence="2 3" key="1">
    <citation type="journal article" date="2019" name="Sci. Rep.">
        <title>Orb-weaving spider Araneus ventricosus genome elucidates the spidroin gene catalogue.</title>
        <authorList>
            <person name="Kono N."/>
            <person name="Nakamura H."/>
            <person name="Ohtoshi R."/>
            <person name="Moran D.A.P."/>
            <person name="Shinohara A."/>
            <person name="Yoshida Y."/>
            <person name="Fujiwara M."/>
            <person name="Mori M."/>
            <person name="Tomita M."/>
            <person name="Arakawa K."/>
        </authorList>
    </citation>
    <scope>NUCLEOTIDE SEQUENCE [LARGE SCALE GENOMIC DNA]</scope>
</reference>
<dbReference type="EMBL" id="BGPR01000888">
    <property type="protein sequence ID" value="GBM39179.1"/>
    <property type="molecule type" value="Genomic_DNA"/>
</dbReference>
<feature type="compositionally biased region" description="Polar residues" evidence="1">
    <location>
        <begin position="1"/>
        <end position="13"/>
    </location>
</feature>
<feature type="non-terminal residue" evidence="2">
    <location>
        <position position="51"/>
    </location>
</feature>
<protein>
    <submittedName>
        <fullName evidence="2">Estradiol 17-beta-dehydrogenase 2</fullName>
    </submittedName>
</protein>
<evidence type="ECO:0000256" key="1">
    <source>
        <dbReference type="SAM" id="MobiDB-lite"/>
    </source>
</evidence>
<evidence type="ECO:0000313" key="3">
    <source>
        <dbReference type="Proteomes" id="UP000499080"/>
    </source>
</evidence>
<dbReference type="Proteomes" id="UP000499080">
    <property type="component" value="Unassembled WGS sequence"/>
</dbReference>
<sequence length="51" mass="5525">MSGEGNCNSQPPSKNHPRNENSVAARVGPVAKGNDKLPHFKYEVTLQGLHI</sequence>
<dbReference type="AlphaFoldDB" id="A0A4Y2FFW4"/>
<gene>
    <name evidence="2" type="primary">Hsd17b2_21</name>
    <name evidence="2" type="ORF">AVEN_208355_1</name>
</gene>
<evidence type="ECO:0000313" key="2">
    <source>
        <dbReference type="EMBL" id="GBM39179.1"/>
    </source>
</evidence>
<proteinExistence type="predicted"/>